<evidence type="ECO:0000256" key="3">
    <source>
        <dbReference type="ARBA" id="ARBA00022630"/>
    </source>
</evidence>
<dbReference type="PANTHER" id="PTHR43884">
    <property type="entry name" value="ACYL-COA DEHYDROGENASE"/>
    <property type="match status" value="1"/>
</dbReference>
<evidence type="ECO:0000313" key="9">
    <source>
        <dbReference type="Proteomes" id="UP000031057"/>
    </source>
</evidence>
<feature type="domain" description="Acyl-CoA dehydrogenase/oxidase N-terminal" evidence="7">
    <location>
        <begin position="6"/>
        <end position="102"/>
    </location>
</feature>
<dbReference type="STRING" id="1348853.LK12_21705"/>
<dbReference type="GO" id="GO:0050660">
    <property type="term" value="F:flavin adenine dinucleotide binding"/>
    <property type="evidence" value="ECO:0007669"/>
    <property type="project" value="InterPro"/>
</dbReference>
<keyword evidence="3" id="KW-0285">Flavoprotein</keyword>
<dbReference type="OrthoDB" id="7328575at2"/>
<dbReference type="RefSeq" id="WP_039289759.1">
    <property type="nucleotide sequence ID" value="NZ_JTDI01000008.1"/>
</dbReference>
<dbReference type="Gene3D" id="1.10.540.10">
    <property type="entry name" value="Acyl-CoA dehydrogenase/oxidase, N-terminal domain"/>
    <property type="match status" value="1"/>
</dbReference>
<keyword evidence="5" id="KW-0560">Oxidoreductase</keyword>
<evidence type="ECO:0008006" key="10">
    <source>
        <dbReference type="Google" id="ProtNLM"/>
    </source>
</evidence>
<dbReference type="InterPro" id="IPR013786">
    <property type="entry name" value="AcylCoA_DH/ox_N"/>
</dbReference>
<evidence type="ECO:0000313" key="8">
    <source>
        <dbReference type="EMBL" id="KHK89149.1"/>
    </source>
</evidence>
<dbReference type="Gene3D" id="2.40.110.10">
    <property type="entry name" value="Butyryl-CoA Dehydrogenase, subunit A, domain 2"/>
    <property type="match status" value="1"/>
</dbReference>
<organism evidence="8 9">
    <name type="scientific">Novosphingobium malaysiense</name>
    <dbReference type="NCBI Taxonomy" id="1348853"/>
    <lineage>
        <taxon>Bacteria</taxon>
        <taxon>Pseudomonadati</taxon>
        <taxon>Pseudomonadota</taxon>
        <taxon>Alphaproteobacteria</taxon>
        <taxon>Sphingomonadales</taxon>
        <taxon>Sphingomonadaceae</taxon>
        <taxon>Novosphingobium</taxon>
    </lineage>
</organism>
<dbReference type="CDD" id="cd00567">
    <property type="entry name" value="ACAD"/>
    <property type="match status" value="1"/>
</dbReference>
<dbReference type="SUPFAM" id="SSF47203">
    <property type="entry name" value="Acyl-CoA dehydrogenase C-terminal domain-like"/>
    <property type="match status" value="1"/>
</dbReference>
<evidence type="ECO:0000256" key="1">
    <source>
        <dbReference type="ARBA" id="ARBA00001974"/>
    </source>
</evidence>
<dbReference type="Pfam" id="PF02771">
    <property type="entry name" value="Acyl-CoA_dh_N"/>
    <property type="match status" value="1"/>
</dbReference>
<dbReference type="InterPro" id="IPR036250">
    <property type="entry name" value="AcylCo_DH-like_C"/>
</dbReference>
<dbReference type="InterPro" id="IPR037069">
    <property type="entry name" value="AcylCoA_DH/ox_N_sf"/>
</dbReference>
<dbReference type="PANTHER" id="PTHR43884:SF20">
    <property type="entry name" value="ACYL-COA DEHYDROGENASE FADE28"/>
    <property type="match status" value="1"/>
</dbReference>
<sequence>MDFELSDDQRMLKDSVERLISDRYGLEQRLRYQSEPCGWSKAIWNDFVELGLTMLPFSEEHGGLGLGGVETMIVGEAFGRGLVVEPYLCSIVLAGEAIAQGGGEGAGDLLGPIMGGEIIAALADRAEVVTEGSTLSGSATVVLGGDTAQLFVIPEGEGAWLLPADARGLAVRPYRLHGGGGAADLSLDSVPLEDAQRLADGAVARAIECGIGFLAAEATGAMQAALDGTVEYLKTREQFGKPIGSNQALQHKAAEMLVEVEQARSAAIYAAILSNEPDAAERARGMAAVKAVIGKTGRFVAQNAVQLHGGIGVSEEHIVSHYFRRLTAIGMLLGGTDMQLKRLAELGGFTGPEDHLAA</sequence>
<accession>A0A0B1ZDP1</accession>
<feature type="domain" description="Acyl-CoA dehydrogenase/oxidase C-terminal" evidence="6">
    <location>
        <begin position="214"/>
        <end position="345"/>
    </location>
</feature>
<gene>
    <name evidence="8" type="ORF">LK12_21705</name>
</gene>
<evidence type="ECO:0000259" key="6">
    <source>
        <dbReference type="Pfam" id="PF00441"/>
    </source>
</evidence>
<dbReference type="GO" id="GO:0003995">
    <property type="term" value="F:acyl-CoA dehydrogenase activity"/>
    <property type="evidence" value="ECO:0007669"/>
    <property type="project" value="TreeGrafter"/>
</dbReference>
<reference evidence="8 9" key="1">
    <citation type="submission" date="2014-10" db="EMBL/GenBank/DDBJ databases">
        <title>Genome sequence of Novosphingobium malaysiense MUSC 273(T).</title>
        <authorList>
            <person name="Lee L.-H."/>
        </authorList>
    </citation>
    <scope>NUCLEOTIDE SEQUENCE [LARGE SCALE GENOMIC DNA]</scope>
    <source>
        <strain evidence="8 9">MUSC 273</strain>
    </source>
</reference>
<dbReference type="Proteomes" id="UP000031057">
    <property type="component" value="Unassembled WGS sequence"/>
</dbReference>
<evidence type="ECO:0000259" key="7">
    <source>
        <dbReference type="Pfam" id="PF02771"/>
    </source>
</evidence>
<name>A0A0B1ZDP1_9SPHN</name>
<evidence type="ECO:0000256" key="4">
    <source>
        <dbReference type="ARBA" id="ARBA00022827"/>
    </source>
</evidence>
<dbReference type="AlphaFoldDB" id="A0A0B1ZDP1"/>
<dbReference type="SUPFAM" id="SSF56645">
    <property type="entry name" value="Acyl-CoA dehydrogenase NM domain-like"/>
    <property type="match status" value="1"/>
</dbReference>
<dbReference type="EMBL" id="JTDI01000008">
    <property type="protein sequence ID" value="KHK89149.1"/>
    <property type="molecule type" value="Genomic_DNA"/>
</dbReference>
<protein>
    <recommendedName>
        <fullName evidence="10">Acyl-CoA dehydrogenase</fullName>
    </recommendedName>
</protein>
<comment type="similarity">
    <text evidence="2">Belongs to the acyl-CoA dehydrogenase family.</text>
</comment>
<dbReference type="InterPro" id="IPR009075">
    <property type="entry name" value="AcylCo_DH/oxidase_C"/>
</dbReference>
<evidence type="ECO:0000256" key="5">
    <source>
        <dbReference type="ARBA" id="ARBA00023002"/>
    </source>
</evidence>
<dbReference type="Pfam" id="PF00441">
    <property type="entry name" value="Acyl-CoA_dh_1"/>
    <property type="match status" value="1"/>
</dbReference>
<dbReference type="InterPro" id="IPR009100">
    <property type="entry name" value="AcylCoA_DH/oxidase_NM_dom_sf"/>
</dbReference>
<dbReference type="Gene3D" id="1.20.140.10">
    <property type="entry name" value="Butyryl-CoA Dehydrogenase, subunit A, domain 3"/>
    <property type="match status" value="1"/>
</dbReference>
<dbReference type="InterPro" id="IPR046373">
    <property type="entry name" value="Acyl-CoA_Oxase/DH_mid-dom_sf"/>
</dbReference>
<comment type="caution">
    <text evidence="8">The sequence shown here is derived from an EMBL/GenBank/DDBJ whole genome shotgun (WGS) entry which is preliminary data.</text>
</comment>
<keyword evidence="4" id="KW-0274">FAD</keyword>
<keyword evidence="9" id="KW-1185">Reference proteome</keyword>
<proteinExistence type="inferred from homology"/>
<evidence type="ECO:0000256" key="2">
    <source>
        <dbReference type="ARBA" id="ARBA00009347"/>
    </source>
</evidence>
<comment type="cofactor">
    <cofactor evidence="1">
        <name>FAD</name>
        <dbReference type="ChEBI" id="CHEBI:57692"/>
    </cofactor>
</comment>